<dbReference type="PANTHER" id="PTHR23063:SF52">
    <property type="entry name" value="LYSOPHOSPHATIDYLCHOLINE ACYLTRANSFERASE"/>
    <property type="match status" value="1"/>
</dbReference>
<keyword evidence="5 10" id="KW-1133">Transmembrane helix</keyword>
<keyword evidence="7 10" id="KW-0472">Membrane</keyword>
<feature type="region of interest" description="Disordered" evidence="9">
    <location>
        <begin position="324"/>
        <end position="350"/>
    </location>
</feature>
<dbReference type="SUPFAM" id="SSF69593">
    <property type="entry name" value="Glycerol-3-phosphate (1)-acyltransferase"/>
    <property type="match status" value="1"/>
</dbReference>
<keyword evidence="3" id="KW-0808">Transferase</keyword>
<evidence type="ECO:0000256" key="9">
    <source>
        <dbReference type="SAM" id="MobiDB-lite"/>
    </source>
</evidence>
<reference evidence="12" key="1">
    <citation type="journal article" date="2022" name="bioRxiv">
        <title>Genomics of Preaxostyla Flagellates Illuminates Evolutionary Transitions and the Path Towards Mitochondrial Loss.</title>
        <authorList>
            <person name="Novak L.V.F."/>
            <person name="Treitli S.C."/>
            <person name="Pyrih J."/>
            <person name="Halakuc P."/>
            <person name="Pipaliya S.V."/>
            <person name="Vacek V."/>
            <person name="Brzon O."/>
            <person name="Soukal P."/>
            <person name="Eme L."/>
            <person name="Dacks J.B."/>
            <person name="Karnkowska A."/>
            <person name="Elias M."/>
            <person name="Hampl V."/>
        </authorList>
    </citation>
    <scope>NUCLEOTIDE SEQUENCE</scope>
    <source>
        <strain evidence="12">RCP-MX</strain>
    </source>
</reference>
<accession>A0ABQ8U8M9</accession>
<keyword evidence="6" id="KW-0443">Lipid metabolism</keyword>
<evidence type="ECO:0000256" key="10">
    <source>
        <dbReference type="SAM" id="Phobius"/>
    </source>
</evidence>
<keyword evidence="13" id="KW-1185">Reference proteome</keyword>
<organism evidence="12 13">
    <name type="scientific">Paratrimastix pyriformis</name>
    <dbReference type="NCBI Taxonomy" id="342808"/>
    <lineage>
        <taxon>Eukaryota</taxon>
        <taxon>Metamonada</taxon>
        <taxon>Preaxostyla</taxon>
        <taxon>Paratrimastigidae</taxon>
        <taxon>Paratrimastix</taxon>
    </lineage>
</organism>
<dbReference type="EMBL" id="JAPMOS010000138">
    <property type="protein sequence ID" value="KAJ4454717.1"/>
    <property type="molecule type" value="Genomic_DNA"/>
</dbReference>
<dbReference type="Pfam" id="PF01553">
    <property type="entry name" value="Acyltransferase"/>
    <property type="match status" value="1"/>
</dbReference>
<protein>
    <submittedName>
        <fullName evidence="12">Ancient ubiquitous protein 1</fullName>
    </submittedName>
</protein>
<evidence type="ECO:0000256" key="7">
    <source>
        <dbReference type="ARBA" id="ARBA00023136"/>
    </source>
</evidence>
<evidence type="ECO:0000313" key="12">
    <source>
        <dbReference type="EMBL" id="KAJ4454717.1"/>
    </source>
</evidence>
<feature type="domain" description="Phospholipid/glycerol acyltransferase" evidence="11">
    <location>
        <begin position="100"/>
        <end position="209"/>
    </location>
</feature>
<evidence type="ECO:0000256" key="8">
    <source>
        <dbReference type="ARBA" id="ARBA00023315"/>
    </source>
</evidence>
<dbReference type="InterPro" id="IPR002123">
    <property type="entry name" value="Plipid/glycerol_acylTrfase"/>
</dbReference>
<proteinExistence type="inferred from homology"/>
<evidence type="ECO:0000256" key="4">
    <source>
        <dbReference type="ARBA" id="ARBA00022692"/>
    </source>
</evidence>
<sequence>MALRGDIVDPLKDKLILEDLFSHTRLRRPLTIKHLFFFLYFPFGVVLLGIRLLFLVFAELLLFPLFRMLRMNTFFYKIYARMLGVFVVVKGKENWSKNLQVLVSNHRSEFDIIALRSLLPVAAVSPLFYKTFIFTRKMVKEINPIFIDYSNREVIHKNIDEHLTGPASKVPILCFPEGALTNGEQALLLYHKHLFSLERPIQPLANSVSGPFHNVVNVHHLCTKISHNIFWLLLMPYHVWTVNVLPEQRREPTETAEQFANRIQSMTAAHLGLIPSTFSVRDKAILLRRWTALREGQRFLLGRKHALAAQSAILKQQTQAFSTVDGLASPSPSPSPAPIQTSPIAEHHAD</sequence>
<comment type="subcellular location">
    <subcellularLocation>
        <location evidence="1">Membrane</location>
    </subcellularLocation>
</comment>
<name>A0ABQ8U8M9_9EUKA</name>
<keyword evidence="8" id="KW-0012">Acyltransferase</keyword>
<evidence type="ECO:0000256" key="2">
    <source>
        <dbReference type="ARBA" id="ARBA00008655"/>
    </source>
</evidence>
<comment type="caution">
    <text evidence="12">The sequence shown here is derived from an EMBL/GenBank/DDBJ whole genome shotgun (WGS) entry which is preliminary data.</text>
</comment>
<dbReference type="PANTHER" id="PTHR23063">
    <property type="entry name" value="PHOSPHOLIPID ACYLTRANSFERASE"/>
    <property type="match status" value="1"/>
</dbReference>
<evidence type="ECO:0000313" key="13">
    <source>
        <dbReference type="Proteomes" id="UP001141327"/>
    </source>
</evidence>
<evidence type="ECO:0000256" key="6">
    <source>
        <dbReference type="ARBA" id="ARBA00023098"/>
    </source>
</evidence>
<feature type="transmembrane region" description="Helical" evidence="10">
    <location>
        <begin position="35"/>
        <end position="62"/>
    </location>
</feature>
<evidence type="ECO:0000259" key="11">
    <source>
        <dbReference type="SMART" id="SM00563"/>
    </source>
</evidence>
<dbReference type="SMART" id="SM00563">
    <property type="entry name" value="PlsC"/>
    <property type="match status" value="1"/>
</dbReference>
<evidence type="ECO:0000256" key="3">
    <source>
        <dbReference type="ARBA" id="ARBA00022679"/>
    </source>
</evidence>
<gene>
    <name evidence="12" type="ORF">PAPYR_10514</name>
</gene>
<dbReference type="Proteomes" id="UP001141327">
    <property type="component" value="Unassembled WGS sequence"/>
</dbReference>
<comment type="similarity">
    <text evidence="2">Belongs to the 1-acyl-sn-glycerol-3-phosphate acyltransferase family.</text>
</comment>
<evidence type="ECO:0000256" key="5">
    <source>
        <dbReference type="ARBA" id="ARBA00022989"/>
    </source>
</evidence>
<keyword evidence="4 10" id="KW-0812">Transmembrane</keyword>
<evidence type="ECO:0000256" key="1">
    <source>
        <dbReference type="ARBA" id="ARBA00004370"/>
    </source>
</evidence>